<evidence type="ECO:0000256" key="5">
    <source>
        <dbReference type="ARBA" id="ARBA00036343"/>
    </source>
</evidence>
<dbReference type="InParanoid" id="A0A803J706"/>
<dbReference type="Pfam" id="PF00378">
    <property type="entry name" value="ECH_1"/>
    <property type="match status" value="1"/>
</dbReference>
<dbReference type="InterPro" id="IPR001753">
    <property type="entry name" value="Enoyl-CoA_hydra/iso"/>
</dbReference>
<keyword evidence="4" id="KW-0456">Lyase</keyword>
<evidence type="ECO:0000256" key="8">
    <source>
        <dbReference type="ARBA" id="ARBA00039903"/>
    </source>
</evidence>
<dbReference type="PANTHER" id="PTHR11941:SF27">
    <property type="entry name" value="ETHYLMALONYL-COA DECARBOXYLASE"/>
    <property type="match status" value="1"/>
</dbReference>
<evidence type="ECO:0000256" key="1">
    <source>
        <dbReference type="ARBA" id="ARBA00004514"/>
    </source>
</evidence>
<dbReference type="EC" id="4.1.1.94" evidence="7"/>
<name>A0A803J706_XENTR</name>
<protein>
    <recommendedName>
        <fullName evidence="8">Ethylmalonyl-CoA decarboxylase</fullName>
        <ecNumber evidence="7">4.1.1.94</ecNumber>
    </recommendedName>
    <alternativeName>
        <fullName evidence="10">Enoyl-CoA hydratase domain-containing protein 1</fullName>
    </alternativeName>
    <alternativeName>
        <fullName evidence="9">Methylmalonyl-CoA decarboxylase</fullName>
    </alternativeName>
</protein>
<comment type="function">
    <text evidence="12">Decarboxylates ethylmalonyl-CoA, a potentially toxic metabolite, to form butyryl-CoA, suggesting it might be involved in metabolite proofreading. Acts preferentially on (S)-ethylmalonyl-CoA but also has some activity on the (R)-isomer. Also has methylmalonyl-CoA decarboxylase activity at lower level.</text>
</comment>
<evidence type="ECO:0000256" key="7">
    <source>
        <dbReference type="ARBA" id="ARBA00038883"/>
    </source>
</evidence>
<dbReference type="PANTHER" id="PTHR11941">
    <property type="entry name" value="ENOYL-COA HYDRATASE-RELATED"/>
    <property type="match status" value="1"/>
</dbReference>
<comment type="catalytic activity">
    <reaction evidence="11">
        <text>(S)-methylmalonyl-CoA + H(+) = propanoyl-CoA + CO2</text>
        <dbReference type="Rhea" id="RHEA:61340"/>
        <dbReference type="ChEBI" id="CHEBI:15378"/>
        <dbReference type="ChEBI" id="CHEBI:16526"/>
        <dbReference type="ChEBI" id="CHEBI:57327"/>
        <dbReference type="ChEBI" id="CHEBI:57392"/>
        <dbReference type="EC" id="4.1.1.94"/>
    </reaction>
    <physiologicalReaction direction="left-to-right" evidence="11">
        <dbReference type="Rhea" id="RHEA:61341"/>
    </physiologicalReaction>
</comment>
<evidence type="ECO:0000256" key="4">
    <source>
        <dbReference type="ARBA" id="ARBA00023239"/>
    </source>
</evidence>
<proteinExistence type="inferred from homology"/>
<evidence type="ECO:0000256" key="2">
    <source>
        <dbReference type="ARBA" id="ARBA00005254"/>
    </source>
</evidence>
<dbReference type="CDD" id="cd06558">
    <property type="entry name" value="crotonase-like"/>
    <property type="match status" value="1"/>
</dbReference>
<comment type="similarity">
    <text evidence="2 13">Belongs to the enoyl-CoA hydratase/isomerase family.</text>
</comment>
<evidence type="ECO:0000313" key="14">
    <source>
        <dbReference type="Ensembl" id="ENSXETP00000103654"/>
    </source>
</evidence>
<dbReference type="InterPro" id="IPR029045">
    <property type="entry name" value="ClpP/crotonase-like_dom_sf"/>
</dbReference>
<reference evidence="14" key="1">
    <citation type="journal article" date="2010" name="Science">
        <title>The genome of the Western clawed frog Xenopus tropicalis.</title>
        <authorList>
            <person name="Hellsten U."/>
            <person name="Harland R.M."/>
            <person name="Gilchrist M.J."/>
            <person name="Hendrix D."/>
            <person name="Jurka J."/>
            <person name="Kapitonov V."/>
            <person name="Ovcharenko I."/>
            <person name="Putnam N.H."/>
            <person name="Shu S."/>
            <person name="Taher L."/>
            <person name="Blitz I.L."/>
            <person name="Blumberg B."/>
            <person name="Dichmann D.S."/>
            <person name="Dubchak I."/>
            <person name="Amaya E."/>
            <person name="Detter J.C."/>
            <person name="Fletcher R."/>
            <person name="Gerhard D.S."/>
            <person name="Goodstein D."/>
            <person name="Graves T."/>
            <person name="Grigoriev I.V."/>
            <person name="Grimwood J."/>
            <person name="Kawashima T."/>
            <person name="Lindquist E."/>
            <person name="Lucas S.M."/>
            <person name="Mead P.E."/>
            <person name="Mitros T."/>
            <person name="Ogino H."/>
            <person name="Ohta Y."/>
            <person name="Poliakov A.V."/>
            <person name="Pollet N."/>
            <person name="Robert J."/>
            <person name="Salamov A."/>
            <person name="Sater A.K."/>
            <person name="Schmutz J."/>
            <person name="Terry A."/>
            <person name="Vize P.D."/>
            <person name="Warren W.C."/>
            <person name="Wells D."/>
            <person name="Wills A."/>
            <person name="Wilson R.K."/>
            <person name="Zimmerman L.B."/>
            <person name="Zorn A.M."/>
            <person name="Grainger R."/>
            <person name="Grammer T."/>
            <person name="Khokha M.K."/>
            <person name="Richardson P.M."/>
            <person name="Rokhsar D.S."/>
        </authorList>
    </citation>
    <scope>NUCLEOTIDE SEQUENCE [LARGE SCALE GENOMIC DNA]</scope>
    <source>
        <strain evidence="14">Nigerian</strain>
    </source>
</reference>
<dbReference type="Bgee" id="ENSXETG00000010628">
    <property type="expression patterns" value="Expressed in mesonephros and 12 other cell types or tissues"/>
</dbReference>
<dbReference type="GO" id="GO:0004492">
    <property type="term" value="F:methyl/ethyl malonyl-CoA decarboxylase activity"/>
    <property type="evidence" value="ECO:0007669"/>
    <property type="project" value="UniProtKB-EC"/>
</dbReference>
<evidence type="ECO:0000256" key="3">
    <source>
        <dbReference type="ARBA" id="ARBA00022490"/>
    </source>
</evidence>
<comment type="catalytic activity">
    <reaction evidence="6">
        <text>(2R)-ethylmalonyl-CoA + H(+) = butanoyl-CoA + CO2</text>
        <dbReference type="Rhea" id="RHEA:59540"/>
        <dbReference type="ChEBI" id="CHEBI:15378"/>
        <dbReference type="ChEBI" id="CHEBI:16526"/>
        <dbReference type="ChEBI" id="CHEBI:57371"/>
        <dbReference type="ChEBI" id="CHEBI:85316"/>
        <dbReference type="EC" id="4.1.1.94"/>
    </reaction>
    <physiologicalReaction direction="left-to-right" evidence="6">
        <dbReference type="Rhea" id="RHEA:59541"/>
    </physiologicalReaction>
</comment>
<dbReference type="GO" id="GO:0005829">
    <property type="term" value="C:cytosol"/>
    <property type="evidence" value="ECO:0007669"/>
    <property type="project" value="UniProtKB-SubCell"/>
</dbReference>
<dbReference type="Xenbase" id="XB-GENE-958554">
    <property type="gene designation" value="echdc1"/>
</dbReference>
<accession>A0A803J706</accession>
<dbReference type="SUPFAM" id="SSF52096">
    <property type="entry name" value="ClpP/crotonase"/>
    <property type="match status" value="1"/>
</dbReference>
<organism evidence="14">
    <name type="scientific">Xenopus tropicalis</name>
    <name type="common">Western clawed frog</name>
    <name type="synonym">Silurana tropicalis</name>
    <dbReference type="NCBI Taxonomy" id="8364"/>
    <lineage>
        <taxon>Eukaryota</taxon>
        <taxon>Metazoa</taxon>
        <taxon>Chordata</taxon>
        <taxon>Craniata</taxon>
        <taxon>Vertebrata</taxon>
        <taxon>Euteleostomi</taxon>
        <taxon>Amphibia</taxon>
        <taxon>Batrachia</taxon>
        <taxon>Anura</taxon>
        <taxon>Pipoidea</taxon>
        <taxon>Pipidae</taxon>
        <taxon>Xenopodinae</taxon>
        <taxon>Xenopus</taxon>
        <taxon>Silurana</taxon>
    </lineage>
</organism>
<comment type="catalytic activity">
    <reaction evidence="5">
        <text>(2S)-ethylmalonyl-CoA + H(+) = butanoyl-CoA + CO2</text>
        <dbReference type="Rhea" id="RHEA:32131"/>
        <dbReference type="ChEBI" id="CHEBI:15378"/>
        <dbReference type="ChEBI" id="CHEBI:16526"/>
        <dbReference type="ChEBI" id="CHEBI:57371"/>
        <dbReference type="ChEBI" id="CHEBI:60909"/>
        <dbReference type="EC" id="4.1.1.94"/>
    </reaction>
    <physiologicalReaction direction="left-to-right" evidence="5">
        <dbReference type="Rhea" id="RHEA:32132"/>
    </physiologicalReaction>
</comment>
<dbReference type="FunCoup" id="A0A803J706">
    <property type="interactions" value="821"/>
</dbReference>
<evidence type="ECO:0000256" key="6">
    <source>
        <dbReference type="ARBA" id="ARBA00036541"/>
    </source>
</evidence>
<keyword evidence="3" id="KW-0963">Cytoplasm</keyword>
<evidence type="ECO:0000256" key="12">
    <source>
        <dbReference type="ARBA" id="ARBA00056546"/>
    </source>
</evidence>
<evidence type="ECO:0000256" key="9">
    <source>
        <dbReference type="ARBA" id="ARBA00042052"/>
    </source>
</evidence>
<dbReference type="InterPro" id="IPR018376">
    <property type="entry name" value="Enoyl-CoA_hyd/isom_CS"/>
</dbReference>
<reference evidence="14" key="2">
    <citation type="submission" date="2021-03" db="UniProtKB">
        <authorList>
            <consortium name="Ensembl"/>
        </authorList>
    </citation>
    <scope>IDENTIFICATION</scope>
</reference>
<dbReference type="GeneTree" id="ENSGT00880000138038"/>
<gene>
    <name evidence="14" type="primary">echdc1</name>
</gene>
<comment type="subcellular location">
    <subcellularLocation>
        <location evidence="1">Cytoplasm</location>
        <location evidence="1">Cytosol</location>
    </subcellularLocation>
</comment>
<evidence type="ECO:0000256" key="11">
    <source>
        <dbReference type="ARBA" id="ARBA00047446"/>
    </source>
</evidence>
<sequence>MGCQQFQVRLLWIQEVSAPRRTEQTGGKHCNMGIFVCRNSLRMLNVRWLYHRCLSLYNSNHGFNEAKIKEKLAQFTGGSVDLSKMDNGIAEICINNPSRMNAFTGTMMIELEERISDLENWKNGKGLIVYGAENTFCSGSDLNAVKAISNPQEGMMMCMLMQNTLTRLQRLPLISVALIQGKALGGGAELCTACDFRLMTEGSEIRFVHKQMGLVPGWGGAARLIHLIGSRHALKLLSGALRVHPENALELGLADNILLGTEDGFLSEAENWIMPYIKGPSDVSRAVKKVIISGREQKLEDALRTEKEIFGTVWGNLKLTRNMQKANSSFN</sequence>
<dbReference type="PROSITE" id="PS00166">
    <property type="entry name" value="ENOYL_COA_HYDRATASE"/>
    <property type="match status" value="1"/>
</dbReference>
<dbReference type="FunFam" id="3.90.226.10:FF:000040">
    <property type="entry name" value="Ethylmalonyl-CoA decarboxylase 1"/>
    <property type="match status" value="1"/>
</dbReference>
<evidence type="ECO:0000256" key="13">
    <source>
        <dbReference type="RuleBase" id="RU003707"/>
    </source>
</evidence>
<evidence type="ECO:0000256" key="10">
    <source>
        <dbReference type="ARBA" id="ARBA00042182"/>
    </source>
</evidence>
<dbReference type="Ensembl" id="ENSXETT00000121220">
    <property type="protein sequence ID" value="ENSXETP00000103654"/>
    <property type="gene ID" value="ENSXETG00000010628"/>
</dbReference>
<dbReference type="Gene3D" id="3.90.226.10">
    <property type="entry name" value="2-enoyl-CoA Hydratase, Chain A, domain 1"/>
    <property type="match status" value="1"/>
</dbReference>
<dbReference type="AlphaFoldDB" id="A0A803J706"/>